<name>A0ACC6KVZ4_9SPHI</name>
<evidence type="ECO:0000313" key="1">
    <source>
        <dbReference type="EMBL" id="MDR6783335.1"/>
    </source>
</evidence>
<dbReference type="Proteomes" id="UP001246858">
    <property type="component" value="Unassembled WGS sequence"/>
</dbReference>
<protein>
    <submittedName>
        <fullName evidence="1">RNA polymerase sigma-70 factor (ECF subfamily)</fullName>
    </submittedName>
</protein>
<dbReference type="EMBL" id="JAVDTF010000001">
    <property type="protein sequence ID" value="MDR6783335.1"/>
    <property type="molecule type" value="Genomic_DNA"/>
</dbReference>
<reference evidence="1" key="1">
    <citation type="submission" date="2023-07" db="EMBL/GenBank/DDBJ databases">
        <title>Sorghum-associated microbial communities from plants grown in Nebraska, USA.</title>
        <authorList>
            <person name="Schachtman D."/>
        </authorList>
    </citation>
    <scope>NUCLEOTIDE SEQUENCE</scope>
    <source>
        <strain evidence="1">2697</strain>
    </source>
</reference>
<sequence>MREYSSHSDQELICLLKDGNQRAFKMLYDRYWEKLIHYAAHKTGDLMEGENAVQEVFVSLWNRREQLDITTDLSRYLTVSVKYRVIKILNKQRTQRIHEQTSLESCDLLDDSTQQYLDLEELRNWLEENICKLPEQSALIFRMSKEQGLSHKEISEKTGLSEKAVNSHLVRSKKTLLTNLRSFLNAYLL</sequence>
<accession>A0ACC6KVZ4</accession>
<comment type="caution">
    <text evidence="1">The sequence shown here is derived from an EMBL/GenBank/DDBJ whole genome shotgun (WGS) entry which is preliminary data.</text>
</comment>
<gene>
    <name evidence="1" type="ORF">J2X78_001887</name>
</gene>
<evidence type="ECO:0000313" key="2">
    <source>
        <dbReference type="Proteomes" id="UP001246858"/>
    </source>
</evidence>
<proteinExistence type="predicted"/>
<keyword evidence="2" id="KW-1185">Reference proteome</keyword>
<organism evidence="1 2">
    <name type="scientific">Pedobacter africanus</name>
    <dbReference type="NCBI Taxonomy" id="151894"/>
    <lineage>
        <taxon>Bacteria</taxon>
        <taxon>Pseudomonadati</taxon>
        <taxon>Bacteroidota</taxon>
        <taxon>Sphingobacteriia</taxon>
        <taxon>Sphingobacteriales</taxon>
        <taxon>Sphingobacteriaceae</taxon>
        <taxon>Pedobacter</taxon>
    </lineage>
</organism>